<dbReference type="Proteomes" id="UP001153199">
    <property type="component" value="Unassembled WGS sequence"/>
</dbReference>
<dbReference type="CDD" id="cd10447">
    <property type="entry name" value="GIY-YIG_unchar_2"/>
    <property type="match status" value="1"/>
</dbReference>
<feature type="domain" description="GIY-YIG" evidence="1">
    <location>
        <begin position="44"/>
        <end position="116"/>
    </location>
</feature>
<dbReference type="AlphaFoldDB" id="A0A9X4P1T7"/>
<evidence type="ECO:0000313" key="2">
    <source>
        <dbReference type="EMBL" id="MDG6146220.1"/>
    </source>
</evidence>
<accession>A0A9X4P1T7</accession>
<dbReference type="RefSeq" id="WP_279369115.1">
    <property type="nucleotide sequence ID" value="NZ_JAMWFP010000017.1"/>
</dbReference>
<dbReference type="PROSITE" id="PS50164">
    <property type="entry name" value="GIY_YIG"/>
    <property type="match status" value="1"/>
</dbReference>
<name>A0A9X4P1T7_9LACT</name>
<protein>
    <submittedName>
        <fullName evidence="2">GIY-YIG nuclease family protein</fullName>
    </submittedName>
</protein>
<proteinExistence type="predicted"/>
<gene>
    <name evidence="2" type="ORF">NF717_11270</name>
</gene>
<dbReference type="InterPro" id="IPR000305">
    <property type="entry name" value="GIY-YIG_endonuc"/>
</dbReference>
<evidence type="ECO:0000313" key="3">
    <source>
        <dbReference type="Proteomes" id="UP001153199"/>
    </source>
</evidence>
<comment type="caution">
    <text evidence="2">The sequence shown here is derived from an EMBL/GenBank/DDBJ whole genome shotgun (WGS) entry which is preliminary data.</text>
</comment>
<keyword evidence="3" id="KW-1185">Reference proteome</keyword>
<organism evidence="2 3">
    <name type="scientific">Lactococcus formosensis</name>
    <dbReference type="NCBI Taxonomy" id="1281486"/>
    <lineage>
        <taxon>Bacteria</taxon>
        <taxon>Bacillati</taxon>
        <taxon>Bacillota</taxon>
        <taxon>Bacilli</taxon>
        <taxon>Lactobacillales</taxon>
        <taxon>Streptococcaceae</taxon>
        <taxon>Lactococcus</taxon>
    </lineage>
</organism>
<dbReference type="EMBL" id="JAMWFV010000034">
    <property type="protein sequence ID" value="MDG6146220.1"/>
    <property type="molecule type" value="Genomic_DNA"/>
</dbReference>
<reference evidence="2" key="1">
    <citation type="submission" date="2022-06" db="EMBL/GenBank/DDBJ databases">
        <title>Lactococcus from bovine mastitis in China.</title>
        <authorList>
            <person name="Lin Y."/>
            <person name="Han B."/>
        </authorList>
    </citation>
    <scope>NUCLEOTIDE SEQUENCE</scope>
    <source>
        <strain evidence="2">Ningxia-I-26</strain>
    </source>
</reference>
<sequence length="278" mass="31779">MTRHIFINRESANDNISIFYDEPSFIVVANRNDLPKINLLEEARKPGIYILMSESKRYVGQASGSIFSRIQQHDINKKWWNKVIFFGREDGHLNKAQLDFIEAKLINDFINSDFELDNNTHGNSSYIDKLSKISADSLLSRIDETLRDVANITLFDKILDDVIEKRATEEEHTVFFMGKTFSNNSARKILMEVTKEIINTGYVNRLASITSNSAPSTTKFLGTENRISANGTRLSNPISGTPYYLYVTFSTEAIKKKLDILSQLTNQKIDINFTSERK</sequence>
<evidence type="ECO:0000259" key="1">
    <source>
        <dbReference type="PROSITE" id="PS50164"/>
    </source>
</evidence>